<dbReference type="AlphaFoldDB" id="A0A255XS91"/>
<comment type="caution">
    <text evidence="7">The sequence shown here is derived from an EMBL/GenBank/DDBJ whole genome shotgun (WGS) entry which is preliminary data.</text>
</comment>
<dbReference type="SUPFAM" id="SSF52833">
    <property type="entry name" value="Thioredoxin-like"/>
    <property type="match status" value="1"/>
</dbReference>
<evidence type="ECO:0000313" key="8">
    <source>
        <dbReference type="Proteomes" id="UP000216361"/>
    </source>
</evidence>
<dbReference type="PROSITE" id="PS51352">
    <property type="entry name" value="THIOREDOXIN_2"/>
    <property type="match status" value="1"/>
</dbReference>
<dbReference type="InterPro" id="IPR036249">
    <property type="entry name" value="Thioredoxin-like_sf"/>
</dbReference>
<evidence type="ECO:0000256" key="4">
    <source>
        <dbReference type="ARBA" id="ARBA00023157"/>
    </source>
</evidence>
<dbReference type="PANTHER" id="PTHR42852:SF6">
    <property type="entry name" value="THIOL:DISULFIDE INTERCHANGE PROTEIN DSBE"/>
    <property type="match status" value="1"/>
</dbReference>
<evidence type="ECO:0000256" key="1">
    <source>
        <dbReference type="ARBA" id="ARBA00004196"/>
    </source>
</evidence>
<dbReference type="Pfam" id="PF08534">
    <property type="entry name" value="Redoxin"/>
    <property type="match status" value="1"/>
</dbReference>
<dbReference type="PANTHER" id="PTHR42852">
    <property type="entry name" value="THIOL:DISULFIDE INTERCHANGE PROTEIN DSBE"/>
    <property type="match status" value="1"/>
</dbReference>
<evidence type="ECO:0000256" key="3">
    <source>
        <dbReference type="ARBA" id="ARBA00022748"/>
    </source>
</evidence>
<comment type="similarity">
    <text evidence="2">Belongs to the thioredoxin family. DsbE subfamily.</text>
</comment>
<evidence type="ECO:0000259" key="6">
    <source>
        <dbReference type="PROSITE" id="PS51352"/>
    </source>
</evidence>
<dbReference type="InterPro" id="IPR013766">
    <property type="entry name" value="Thioredoxin_domain"/>
</dbReference>
<dbReference type="Gene3D" id="3.40.30.10">
    <property type="entry name" value="Glutaredoxin"/>
    <property type="match status" value="1"/>
</dbReference>
<proteinExistence type="inferred from homology"/>
<dbReference type="PROSITE" id="PS00194">
    <property type="entry name" value="THIOREDOXIN_1"/>
    <property type="match status" value="1"/>
</dbReference>
<dbReference type="RefSeq" id="WP_094408201.1">
    <property type="nucleotide sequence ID" value="NZ_BMJZ01000006.1"/>
</dbReference>
<evidence type="ECO:0000313" key="7">
    <source>
        <dbReference type="EMBL" id="OYQ19782.1"/>
    </source>
</evidence>
<dbReference type="InterPro" id="IPR013740">
    <property type="entry name" value="Redoxin"/>
</dbReference>
<keyword evidence="4" id="KW-1015">Disulfide bond</keyword>
<evidence type="ECO:0000256" key="5">
    <source>
        <dbReference type="ARBA" id="ARBA00023284"/>
    </source>
</evidence>
<dbReference type="CDD" id="cd03010">
    <property type="entry name" value="TlpA_like_DsbE"/>
    <property type="match status" value="1"/>
</dbReference>
<keyword evidence="5" id="KW-0676">Redox-active center</keyword>
<keyword evidence="3" id="KW-0201">Cytochrome c-type biogenesis</keyword>
<dbReference type="Proteomes" id="UP000216361">
    <property type="component" value="Unassembled WGS sequence"/>
</dbReference>
<protein>
    <submittedName>
        <fullName evidence="7">DsbE family thiol:disulfide interchange protein</fullName>
    </submittedName>
</protein>
<dbReference type="InterPro" id="IPR017937">
    <property type="entry name" value="Thioredoxin_CS"/>
</dbReference>
<name>A0A255XS91_9PROT</name>
<gene>
    <name evidence="7" type="ORF">CHR90_06580</name>
</gene>
<organism evidence="7 8">
    <name type="scientific">Elstera cyanobacteriorum</name>
    <dbReference type="NCBI Taxonomy" id="2022747"/>
    <lineage>
        <taxon>Bacteria</taxon>
        <taxon>Pseudomonadati</taxon>
        <taxon>Pseudomonadota</taxon>
        <taxon>Alphaproteobacteria</taxon>
        <taxon>Rhodospirillales</taxon>
        <taxon>Rhodospirillaceae</taxon>
        <taxon>Elstera</taxon>
    </lineage>
</organism>
<comment type="subcellular location">
    <subcellularLocation>
        <location evidence="1">Cell envelope</location>
    </subcellularLocation>
</comment>
<dbReference type="OrthoDB" id="9799347at2"/>
<dbReference type="GO" id="GO:0017004">
    <property type="term" value="P:cytochrome complex assembly"/>
    <property type="evidence" value="ECO:0007669"/>
    <property type="project" value="UniProtKB-KW"/>
</dbReference>
<accession>A0A255XS91</accession>
<dbReference type="GO" id="GO:0015036">
    <property type="term" value="F:disulfide oxidoreductase activity"/>
    <property type="evidence" value="ECO:0007669"/>
    <property type="project" value="InterPro"/>
</dbReference>
<keyword evidence="8" id="KW-1185">Reference proteome</keyword>
<evidence type="ECO:0000256" key="2">
    <source>
        <dbReference type="ARBA" id="ARBA00007758"/>
    </source>
</evidence>
<dbReference type="GO" id="GO:0030288">
    <property type="term" value="C:outer membrane-bounded periplasmic space"/>
    <property type="evidence" value="ECO:0007669"/>
    <property type="project" value="InterPro"/>
</dbReference>
<feature type="domain" description="Thioredoxin" evidence="6">
    <location>
        <begin position="37"/>
        <end position="178"/>
    </location>
</feature>
<sequence length="182" mass="19523">MKSRWLLAALPLLVLAVLLGYFAVSLLAGGDKVLPSTLIDRPVPPTDLPALRAGEAALTDAEIRALAAQGPLLVNVFASWCVPCRAEHPFLMDLKKQGVTILALNQRDKPENAKAFLAALGDPFARIGMDSNGTASIEWGVYGVPETFVIDRAGKIRYRHVGAIDAEVLDKTLRPLLKSLGS</sequence>
<reference evidence="7 8" key="1">
    <citation type="submission" date="2017-07" db="EMBL/GenBank/DDBJ databases">
        <title>Elstera cyanobacteriorum sp. nov., a novel bacterium isolated from cyanobacterial aggregates in a eutrophic lake.</title>
        <authorList>
            <person name="Cai H."/>
        </authorList>
    </citation>
    <scope>NUCLEOTIDE SEQUENCE [LARGE SCALE GENOMIC DNA]</scope>
    <source>
        <strain evidence="7 8">TH019</strain>
    </source>
</reference>
<dbReference type="EMBL" id="NOXS01000030">
    <property type="protein sequence ID" value="OYQ19782.1"/>
    <property type="molecule type" value="Genomic_DNA"/>
</dbReference>
<dbReference type="NCBIfam" id="TIGR00385">
    <property type="entry name" value="dsbE"/>
    <property type="match status" value="1"/>
</dbReference>
<dbReference type="InterPro" id="IPR004799">
    <property type="entry name" value="Periplasmic_diS_OxRdtase_DsbE"/>
</dbReference>
<dbReference type="InterPro" id="IPR050553">
    <property type="entry name" value="Thioredoxin_ResA/DsbE_sf"/>
</dbReference>